<dbReference type="Gene3D" id="3.40.50.300">
    <property type="entry name" value="P-loop containing nucleotide triphosphate hydrolases"/>
    <property type="match status" value="1"/>
</dbReference>
<protein>
    <recommendedName>
        <fullName evidence="3">ATP-dependent DNA helicase</fullName>
    </recommendedName>
</protein>
<evidence type="ECO:0000313" key="1">
    <source>
        <dbReference type="EMBL" id="KHJ91569.1"/>
    </source>
</evidence>
<dbReference type="InterPro" id="IPR027417">
    <property type="entry name" value="P-loop_NTPase"/>
</dbReference>
<dbReference type="PANTHER" id="PTHR23274">
    <property type="entry name" value="DNA HELICASE-RELATED"/>
    <property type="match status" value="1"/>
</dbReference>
<dbReference type="CDD" id="cd18809">
    <property type="entry name" value="SF1_C_RecD"/>
    <property type="match status" value="1"/>
</dbReference>
<sequence length="198" mass="22359">MRQKRDDKEGVPEEIADIASLKHIEKILRANGSCLTECGLTRLQVLIDAKGREPEVLDNVENANLVDIIRDDKDSAILLRCVNLITNNICLIPRIPLVYNSTSDVMTFKRFQFPVRLSFCMTMNKSQGQTFEKVGLILRSPAFAHGTIYVALSRVRCRENVKLTTNGKGQRLSNDIMKKTVLERELYSPPRLGQGDLV</sequence>
<reference evidence="1 2" key="1">
    <citation type="submission" date="2014-03" db="EMBL/GenBank/DDBJ databases">
        <title>Draft genome of the hookworm Oesophagostomum dentatum.</title>
        <authorList>
            <person name="Mitreva M."/>
        </authorList>
    </citation>
    <scope>NUCLEOTIDE SEQUENCE [LARGE SCALE GENOMIC DNA]</scope>
    <source>
        <strain evidence="1 2">OD-Hann</strain>
    </source>
</reference>
<dbReference type="PANTHER" id="PTHR23274:SF51">
    <property type="entry name" value="OS03G0423850 PROTEIN"/>
    <property type="match status" value="1"/>
</dbReference>
<accession>A0A0B1T2V9</accession>
<organism evidence="1 2">
    <name type="scientific">Oesophagostomum dentatum</name>
    <name type="common">Nodular worm</name>
    <dbReference type="NCBI Taxonomy" id="61180"/>
    <lineage>
        <taxon>Eukaryota</taxon>
        <taxon>Metazoa</taxon>
        <taxon>Ecdysozoa</taxon>
        <taxon>Nematoda</taxon>
        <taxon>Chromadorea</taxon>
        <taxon>Rhabditida</taxon>
        <taxon>Rhabditina</taxon>
        <taxon>Rhabditomorpha</taxon>
        <taxon>Strongyloidea</taxon>
        <taxon>Strongylidae</taxon>
        <taxon>Oesophagostomum</taxon>
    </lineage>
</organism>
<evidence type="ECO:0008006" key="3">
    <source>
        <dbReference type="Google" id="ProtNLM"/>
    </source>
</evidence>
<dbReference type="GO" id="GO:0005657">
    <property type="term" value="C:replication fork"/>
    <property type="evidence" value="ECO:0007669"/>
    <property type="project" value="TreeGrafter"/>
</dbReference>
<dbReference type="SUPFAM" id="SSF52540">
    <property type="entry name" value="P-loop containing nucleoside triphosphate hydrolases"/>
    <property type="match status" value="1"/>
</dbReference>
<dbReference type="Proteomes" id="UP000053660">
    <property type="component" value="Unassembled WGS sequence"/>
</dbReference>
<evidence type="ECO:0000313" key="2">
    <source>
        <dbReference type="Proteomes" id="UP000053660"/>
    </source>
</evidence>
<gene>
    <name evidence="1" type="ORF">OESDEN_08565</name>
</gene>
<dbReference type="GO" id="GO:0006260">
    <property type="term" value="P:DNA replication"/>
    <property type="evidence" value="ECO:0007669"/>
    <property type="project" value="TreeGrafter"/>
</dbReference>
<name>A0A0B1T2V9_OESDE</name>
<dbReference type="EMBL" id="KN551954">
    <property type="protein sequence ID" value="KHJ91569.1"/>
    <property type="molecule type" value="Genomic_DNA"/>
</dbReference>
<dbReference type="OrthoDB" id="9997116at2759"/>
<proteinExistence type="predicted"/>
<keyword evidence="2" id="KW-1185">Reference proteome</keyword>
<dbReference type="AlphaFoldDB" id="A0A0B1T2V9"/>